<keyword evidence="2" id="KW-1185">Reference proteome</keyword>
<accession>A0ABT0R2F3</accession>
<dbReference type="InterPro" id="IPR043758">
    <property type="entry name" value="DUF5703"/>
</dbReference>
<reference evidence="1" key="1">
    <citation type="submission" date="2022-02" db="EMBL/GenBank/DDBJ databases">
        <authorList>
            <person name="Lee M."/>
            <person name="Kim S.-J."/>
            <person name="Jung M.-Y."/>
        </authorList>
    </citation>
    <scope>NUCLEOTIDE SEQUENCE</scope>
    <source>
        <strain evidence="1">JHP9</strain>
    </source>
</reference>
<dbReference type="Pfam" id="PF18963">
    <property type="entry name" value="DUF5703"/>
    <property type="match status" value="1"/>
</dbReference>
<comment type="caution">
    <text evidence="1">The sequence shown here is derived from an EMBL/GenBank/DDBJ whole genome shotgun (WGS) entry which is preliminary data.</text>
</comment>
<gene>
    <name evidence="1" type="ORF">Bequi_12040</name>
</gene>
<dbReference type="EMBL" id="JAKNCJ010000008">
    <property type="protein sequence ID" value="MCL6424097.1"/>
    <property type="molecule type" value="Genomic_DNA"/>
</dbReference>
<name>A0ABT0R2F3_9MICO</name>
<evidence type="ECO:0000313" key="2">
    <source>
        <dbReference type="Proteomes" id="UP001203761"/>
    </source>
</evidence>
<organism evidence="1 2">
    <name type="scientific">Brachybacterium equifaecis</name>
    <dbReference type="NCBI Taxonomy" id="2910770"/>
    <lineage>
        <taxon>Bacteria</taxon>
        <taxon>Bacillati</taxon>
        <taxon>Actinomycetota</taxon>
        <taxon>Actinomycetes</taxon>
        <taxon>Micrococcales</taxon>
        <taxon>Dermabacteraceae</taxon>
        <taxon>Brachybacterium</taxon>
    </lineage>
</organism>
<protein>
    <submittedName>
        <fullName evidence="1">DUF5703 family protein</fullName>
    </submittedName>
</protein>
<dbReference type="RefSeq" id="WP_249738179.1">
    <property type="nucleotide sequence ID" value="NZ_JAKNCJ010000008.1"/>
</dbReference>
<sequence>MPRTPEAPLFRRMPLSSPQMLRDLPLESGRSAEDYEFQVLSIPRGVSIGSARKALTAESEYGRWDLVRTRLFHGGGRLVWMRRRIIRMRSTLQENVS</sequence>
<dbReference type="Proteomes" id="UP001203761">
    <property type="component" value="Unassembled WGS sequence"/>
</dbReference>
<evidence type="ECO:0000313" key="1">
    <source>
        <dbReference type="EMBL" id="MCL6424097.1"/>
    </source>
</evidence>
<proteinExistence type="predicted"/>